<feature type="transmembrane region" description="Helical" evidence="6">
    <location>
        <begin position="147"/>
        <end position="166"/>
    </location>
</feature>
<evidence type="ECO:0000256" key="3">
    <source>
        <dbReference type="ARBA" id="ARBA00022692"/>
    </source>
</evidence>
<dbReference type="PANTHER" id="PTHR10838:SF19">
    <property type="entry name" value="SYNAPTOGYRIN-2 LIKE PROTEIN-RELATED"/>
    <property type="match status" value="1"/>
</dbReference>
<dbReference type="GO" id="GO:0031594">
    <property type="term" value="C:neuromuscular junction"/>
    <property type="evidence" value="ECO:0007669"/>
    <property type="project" value="TreeGrafter"/>
</dbReference>
<proteinExistence type="inferred from homology"/>
<dbReference type="PROSITE" id="PS51225">
    <property type="entry name" value="MARVEL"/>
    <property type="match status" value="1"/>
</dbReference>
<sequence length="222" mass="24478">MESGAYGAAKAGGSFSFESFLRRPETVLRVASAVFAIIVFACILTDGYPSDRQGQVFCIFGGNADACRYGIGIGVIAFFACGIFLSLDVYFPNLSNSSHRKYIVQSDFGFSALWSFLWFVGFCFLAHQWSIELPEPPLTGQSNARAAIAFSFFSILSWVPLALLAYKRYRMGVADFNPNYVDPSQDTTPPYSSYPDAVTDNYQQPPFTNNPDAGDGYKPPLY</sequence>
<dbReference type="EMBL" id="OW240916">
    <property type="protein sequence ID" value="CAH2291429.1"/>
    <property type="molecule type" value="Genomic_DNA"/>
</dbReference>
<protein>
    <recommendedName>
        <fullName evidence="6">Synaptogyrin</fullName>
    </recommendedName>
</protein>
<gene>
    <name evidence="9" type="ORF">PECUL_23A046221</name>
</gene>
<organism evidence="9 10">
    <name type="scientific">Pelobates cultripes</name>
    <name type="common">Western spadefoot toad</name>
    <dbReference type="NCBI Taxonomy" id="61616"/>
    <lineage>
        <taxon>Eukaryota</taxon>
        <taxon>Metazoa</taxon>
        <taxon>Chordata</taxon>
        <taxon>Craniata</taxon>
        <taxon>Vertebrata</taxon>
        <taxon>Euteleostomi</taxon>
        <taxon>Amphibia</taxon>
        <taxon>Batrachia</taxon>
        <taxon>Anura</taxon>
        <taxon>Pelobatoidea</taxon>
        <taxon>Pelobatidae</taxon>
        <taxon>Pelobates</taxon>
    </lineage>
</organism>
<keyword evidence="10" id="KW-1185">Reference proteome</keyword>
<dbReference type="PANTHER" id="PTHR10838">
    <property type="entry name" value="SYNAPTOGYRIN"/>
    <property type="match status" value="1"/>
</dbReference>
<feature type="transmembrane region" description="Helical" evidence="6">
    <location>
        <begin position="69"/>
        <end position="87"/>
    </location>
</feature>
<dbReference type="Pfam" id="PF01284">
    <property type="entry name" value="MARVEL"/>
    <property type="match status" value="1"/>
</dbReference>
<name>A0AAD1S2M3_PELCU</name>
<dbReference type="PIRSF" id="PIRSF011282">
    <property type="entry name" value="Synaptogyrin"/>
    <property type="match status" value="1"/>
</dbReference>
<evidence type="ECO:0000259" key="8">
    <source>
        <dbReference type="PROSITE" id="PS51225"/>
    </source>
</evidence>
<evidence type="ECO:0000256" key="2">
    <source>
        <dbReference type="ARBA" id="ARBA00010252"/>
    </source>
</evidence>
<evidence type="ECO:0000313" key="9">
    <source>
        <dbReference type="EMBL" id="CAH2291429.1"/>
    </source>
</evidence>
<dbReference type="AlphaFoldDB" id="A0AAD1S2M3"/>
<keyword evidence="4 6" id="KW-1133">Transmembrane helix</keyword>
<evidence type="ECO:0000256" key="7">
    <source>
        <dbReference type="SAM" id="MobiDB-lite"/>
    </source>
</evidence>
<dbReference type="Proteomes" id="UP001295444">
    <property type="component" value="Chromosome 05"/>
</dbReference>
<dbReference type="InterPro" id="IPR008253">
    <property type="entry name" value="Marvel"/>
</dbReference>
<keyword evidence="5 6" id="KW-0472">Membrane</keyword>
<reference evidence="9" key="1">
    <citation type="submission" date="2022-03" db="EMBL/GenBank/DDBJ databases">
        <authorList>
            <person name="Alioto T."/>
            <person name="Alioto T."/>
            <person name="Gomez Garrido J."/>
        </authorList>
    </citation>
    <scope>NUCLEOTIDE SEQUENCE</scope>
</reference>
<evidence type="ECO:0000313" key="10">
    <source>
        <dbReference type="Proteomes" id="UP001295444"/>
    </source>
</evidence>
<feature type="transmembrane region" description="Helical" evidence="6">
    <location>
        <begin position="108"/>
        <end position="127"/>
    </location>
</feature>
<feature type="domain" description="MARVEL" evidence="8">
    <location>
        <begin position="20"/>
        <end position="170"/>
    </location>
</feature>
<evidence type="ECO:0000256" key="1">
    <source>
        <dbReference type="ARBA" id="ARBA00004141"/>
    </source>
</evidence>
<comment type="subcellular location">
    <subcellularLocation>
        <location evidence="1 6">Membrane</location>
        <topology evidence="1 6">Multi-pass membrane protein</topology>
    </subcellularLocation>
</comment>
<feature type="transmembrane region" description="Helical" evidence="6">
    <location>
        <begin position="27"/>
        <end position="49"/>
    </location>
</feature>
<feature type="region of interest" description="Disordered" evidence="7">
    <location>
        <begin position="184"/>
        <end position="222"/>
    </location>
</feature>
<evidence type="ECO:0000256" key="5">
    <source>
        <dbReference type="ARBA" id="ARBA00023136"/>
    </source>
</evidence>
<keyword evidence="3 6" id="KW-0812">Transmembrane</keyword>
<evidence type="ECO:0000256" key="4">
    <source>
        <dbReference type="ARBA" id="ARBA00022989"/>
    </source>
</evidence>
<evidence type="ECO:0000256" key="6">
    <source>
        <dbReference type="PIRNR" id="PIRNR011282"/>
    </source>
</evidence>
<accession>A0AAD1S2M3</accession>
<dbReference type="GO" id="GO:0030672">
    <property type="term" value="C:synaptic vesicle membrane"/>
    <property type="evidence" value="ECO:0007669"/>
    <property type="project" value="TreeGrafter"/>
</dbReference>
<comment type="similarity">
    <text evidence="2 6">Belongs to the synaptogyrin family.</text>
</comment>
<feature type="compositionally biased region" description="Polar residues" evidence="7">
    <location>
        <begin position="200"/>
        <end position="211"/>
    </location>
</feature>
<dbReference type="InterPro" id="IPR016579">
    <property type="entry name" value="Synaptogyrin"/>
</dbReference>